<dbReference type="EMBL" id="BMHT01000001">
    <property type="protein sequence ID" value="GGE93746.1"/>
    <property type="molecule type" value="Genomic_DNA"/>
</dbReference>
<evidence type="ECO:0000259" key="12">
    <source>
        <dbReference type="Pfam" id="PF07715"/>
    </source>
</evidence>
<keyword evidence="7 8" id="KW-0998">Cell outer membrane</keyword>
<dbReference type="Gene3D" id="2.170.130.10">
    <property type="entry name" value="TonB-dependent receptor, plug domain"/>
    <property type="match status" value="1"/>
</dbReference>
<proteinExistence type="inferred from homology"/>
<evidence type="ECO:0000256" key="4">
    <source>
        <dbReference type="ARBA" id="ARBA00022692"/>
    </source>
</evidence>
<feature type="compositionally biased region" description="Polar residues" evidence="10">
    <location>
        <begin position="222"/>
        <end position="235"/>
    </location>
</feature>
<dbReference type="InterPro" id="IPR037066">
    <property type="entry name" value="Plug_dom_sf"/>
</dbReference>
<comment type="caution">
    <text evidence="13">The sequence shown here is derived from an EMBL/GenBank/DDBJ whole genome shotgun (WGS) entry which is preliminary data.</text>
</comment>
<dbReference type="Gene3D" id="2.60.40.1120">
    <property type="entry name" value="Carboxypeptidase-like, regulatory domain"/>
    <property type="match status" value="1"/>
</dbReference>
<dbReference type="InterPro" id="IPR023997">
    <property type="entry name" value="TonB-dep_OMP_SusC/RagA_CS"/>
</dbReference>
<evidence type="ECO:0000256" key="6">
    <source>
        <dbReference type="ARBA" id="ARBA00023136"/>
    </source>
</evidence>
<evidence type="ECO:0000256" key="8">
    <source>
        <dbReference type="PROSITE-ProRule" id="PRU01360"/>
    </source>
</evidence>
<dbReference type="Proteomes" id="UP000632273">
    <property type="component" value="Unassembled WGS sequence"/>
</dbReference>
<sequence>MTSTTFFLFHFHFFRMKKLLWFFLALGVLLAPRSYAQTSGRTITGTVTAVADRTPLPGVNIVVKGTTNGTQTGGDGRYTLGSVPEGSTLVFSFIGYTAQERKADANTIDVSLSSSTQQLKEAVVTGYGIRQEEDKINSAVQVVKAKDIIESRQPNIVNAIQGKVAGVQITSSGGAPGEGASIVIRGGASLDSNNQPLFVIDGIIMDNSSFSESTAPGGGSAFNGTLGRSTANQNRAGDLNPENIESMTVLKGPAASAIYGLRAANGAIVITTKKGTKGTVSLNYRTQFSVDEVNRLPKLQDQYRQGANGVVDPLSRVSWGPRFQPGEPIYDNLGNFFQKGKTWQHYLTLSGGSDKGTFFVSASRLDQTGVAPTSQFDKSTVRLAGTMQFTNRLSASGSVEYLGTGGRTPIQGNGFYNTTTGYSGGYLLSLLNWPRNDDARNYLNPDGSVRRLLPSPQNATETDNPYFIIYKNPQTSRTNRMLGNVQLGFKAADWLNFSYNVGNDFYFQKDRSVRAVGTTQPGYQNGAVAESNTFNQLITSNLLATVTHQFSENFNSSLVLGNTIEYQHRETTDQLGTVFQNPDFPSINNTVNRNALVTTQDRRLIGNFARLNLDLLQQLTLELNGRIDQSSTLPRPDENKNFGKLFGYGSASAGWQFTHMLGLDQNQHLNYGKIRVAVADVGKDTDPYRVFSPLAQSTYIGGGFRNGFFGSNPFLKPERTRAVEGGLDFRFLQNRLGLNATYYYQVTRDQIIGPRVSQATGFILQYINAGKVENQGLELSLTGTPVQTDNGFNWDVLANFTLNRNKALSLPSFLTEVYQSDVNLVGARGGAFVGRPISSISATDFQRNAAGQVLINPLTGYPLISTTNFMYAGNRAPQYSVQITNTFSYKGLIFSFLADFRKGGKVFNGNDQFLTNSGLSRRTEERYKQVVFDGVVANPDGSYTQNTRPVELTQSYYQNVLGAIGTPFIEDGSWVRLRYASLTYALPTVWLGGGKFIKGVELNVTGRNLVLLTKYSGVDPETATAGAGVRGGGSGGFDYGGVPATRGVDMGLRVNF</sequence>
<dbReference type="PANTHER" id="PTHR30069:SF50">
    <property type="entry name" value="TONB-DEPENDENT RECEPTOR HI_1217-RELATED"/>
    <property type="match status" value="1"/>
</dbReference>
<feature type="domain" description="TonB-dependent receptor plug" evidence="12">
    <location>
        <begin position="135"/>
        <end position="267"/>
    </location>
</feature>
<dbReference type="Pfam" id="PF13715">
    <property type="entry name" value="CarbopepD_reg_2"/>
    <property type="match status" value="1"/>
</dbReference>
<evidence type="ECO:0000256" key="9">
    <source>
        <dbReference type="RuleBase" id="RU003357"/>
    </source>
</evidence>
<evidence type="ECO:0000256" key="7">
    <source>
        <dbReference type="ARBA" id="ARBA00023237"/>
    </source>
</evidence>
<evidence type="ECO:0000259" key="11">
    <source>
        <dbReference type="Pfam" id="PF00593"/>
    </source>
</evidence>
<dbReference type="SUPFAM" id="SSF49464">
    <property type="entry name" value="Carboxypeptidase regulatory domain-like"/>
    <property type="match status" value="1"/>
</dbReference>
<evidence type="ECO:0000313" key="13">
    <source>
        <dbReference type="EMBL" id="GGE93746.1"/>
    </source>
</evidence>
<comment type="subcellular location">
    <subcellularLocation>
        <location evidence="1 8">Cell outer membrane</location>
        <topology evidence="1 8">Multi-pass membrane protein</topology>
    </subcellularLocation>
</comment>
<accession>A0ABQ1THT4</accession>
<dbReference type="Gene3D" id="2.40.170.20">
    <property type="entry name" value="TonB-dependent receptor, beta-barrel domain"/>
    <property type="match status" value="1"/>
</dbReference>
<evidence type="ECO:0000256" key="2">
    <source>
        <dbReference type="ARBA" id="ARBA00022448"/>
    </source>
</evidence>
<keyword evidence="5 9" id="KW-0798">TonB box</keyword>
<evidence type="ECO:0000313" key="14">
    <source>
        <dbReference type="Proteomes" id="UP000632273"/>
    </source>
</evidence>
<keyword evidence="2 8" id="KW-0813">Transport</keyword>
<name>A0ABQ1THT4_9BACT</name>
<reference evidence="14" key="1">
    <citation type="journal article" date="2019" name="Int. J. Syst. Evol. Microbiol.">
        <title>The Global Catalogue of Microorganisms (GCM) 10K type strain sequencing project: providing services to taxonomists for standard genome sequencing and annotation.</title>
        <authorList>
            <consortium name="The Broad Institute Genomics Platform"/>
            <consortium name="The Broad Institute Genome Sequencing Center for Infectious Disease"/>
            <person name="Wu L."/>
            <person name="Ma J."/>
        </authorList>
    </citation>
    <scope>NUCLEOTIDE SEQUENCE [LARGE SCALE GENOMIC DNA]</scope>
    <source>
        <strain evidence="14">CGMCC 1.15197</strain>
    </source>
</reference>
<feature type="domain" description="TonB-dependent receptor-like beta-barrel" evidence="11">
    <location>
        <begin position="421"/>
        <end position="840"/>
    </location>
</feature>
<evidence type="ECO:0000256" key="5">
    <source>
        <dbReference type="ARBA" id="ARBA00023077"/>
    </source>
</evidence>
<gene>
    <name evidence="13" type="ORF">GCM10011383_00560</name>
</gene>
<dbReference type="PANTHER" id="PTHR30069">
    <property type="entry name" value="TONB-DEPENDENT OUTER MEMBRANE RECEPTOR"/>
    <property type="match status" value="1"/>
</dbReference>
<dbReference type="Pfam" id="PF00593">
    <property type="entry name" value="TonB_dep_Rec_b-barrel"/>
    <property type="match status" value="1"/>
</dbReference>
<comment type="similarity">
    <text evidence="8 9">Belongs to the TonB-dependent receptor family.</text>
</comment>
<dbReference type="InterPro" id="IPR000531">
    <property type="entry name" value="Beta-barrel_TonB"/>
</dbReference>
<feature type="region of interest" description="Disordered" evidence="10">
    <location>
        <begin position="214"/>
        <end position="240"/>
    </location>
</feature>
<evidence type="ECO:0000256" key="10">
    <source>
        <dbReference type="SAM" id="MobiDB-lite"/>
    </source>
</evidence>
<dbReference type="SUPFAM" id="SSF56935">
    <property type="entry name" value="Porins"/>
    <property type="match status" value="1"/>
</dbReference>
<organism evidence="13 14">
    <name type="scientific">Hymenobacter cavernae</name>
    <dbReference type="NCBI Taxonomy" id="2044852"/>
    <lineage>
        <taxon>Bacteria</taxon>
        <taxon>Pseudomonadati</taxon>
        <taxon>Bacteroidota</taxon>
        <taxon>Cytophagia</taxon>
        <taxon>Cytophagales</taxon>
        <taxon>Hymenobacteraceae</taxon>
        <taxon>Hymenobacter</taxon>
    </lineage>
</organism>
<keyword evidence="4 8" id="KW-0812">Transmembrane</keyword>
<protein>
    <submittedName>
        <fullName evidence="13">SusC/RagA family TonB-linked outer membrane protein</fullName>
    </submittedName>
</protein>
<keyword evidence="6 8" id="KW-0472">Membrane</keyword>
<dbReference type="NCBIfam" id="TIGR04056">
    <property type="entry name" value="OMP_RagA_SusC"/>
    <property type="match status" value="1"/>
</dbReference>
<dbReference type="InterPro" id="IPR023996">
    <property type="entry name" value="TonB-dep_OMP_SusC/RagA"/>
</dbReference>
<keyword evidence="3 8" id="KW-1134">Transmembrane beta strand</keyword>
<evidence type="ECO:0000256" key="3">
    <source>
        <dbReference type="ARBA" id="ARBA00022452"/>
    </source>
</evidence>
<dbReference type="InterPro" id="IPR036942">
    <property type="entry name" value="Beta-barrel_TonB_sf"/>
</dbReference>
<dbReference type="InterPro" id="IPR012910">
    <property type="entry name" value="Plug_dom"/>
</dbReference>
<dbReference type="PROSITE" id="PS52016">
    <property type="entry name" value="TONB_DEPENDENT_REC_3"/>
    <property type="match status" value="1"/>
</dbReference>
<dbReference type="Pfam" id="PF07715">
    <property type="entry name" value="Plug"/>
    <property type="match status" value="1"/>
</dbReference>
<dbReference type="NCBIfam" id="TIGR04057">
    <property type="entry name" value="SusC_RagA_signa"/>
    <property type="match status" value="1"/>
</dbReference>
<evidence type="ECO:0000256" key="1">
    <source>
        <dbReference type="ARBA" id="ARBA00004571"/>
    </source>
</evidence>
<dbReference type="InterPro" id="IPR039426">
    <property type="entry name" value="TonB-dep_rcpt-like"/>
</dbReference>
<dbReference type="InterPro" id="IPR008969">
    <property type="entry name" value="CarboxyPept-like_regulatory"/>
</dbReference>
<keyword evidence="14" id="KW-1185">Reference proteome</keyword>